<evidence type="ECO:0008006" key="3">
    <source>
        <dbReference type="Google" id="ProtNLM"/>
    </source>
</evidence>
<gene>
    <name evidence="1" type="ORF">BE18_23440</name>
</gene>
<dbReference type="InterPro" id="IPR007367">
    <property type="entry name" value="DUF433"/>
</dbReference>
<sequence>MSRAPNIHNRQPLEDVPAYRIVDAARIARLSPSTLRLWASGEGGRSSLFEPASKAPLLLSFSNLIEAFVLASMRRVHRVSMQRVRKAVRFVGRELGYERPLIHARFKTDGVSLFVQHADRLLDVSAKGQALLREVLDTSLARIDWERDLAVRLYPSVRDGDLARQPKTIVVDPRVGFGHPVIAGTGIETRIVAERYRAGEPSLLLAKDYGVDVDKIEDAIRCEMREAA</sequence>
<reference evidence="1 2" key="1">
    <citation type="submission" date="2014-02" db="EMBL/GenBank/DDBJ databases">
        <title>The small core and large imbalanced accessory genome model reveals a collaborative survival strategy of Sorangium cellulosum strains in nature.</title>
        <authorList>
            <person name="Han K."/>
            <person name="Peng R."/>
            <person name="Blom J."/>
            <person name="Li Y.-Z."/>
        </authorList>
    </citation>
    <scope>NUCLEOTIDE SEQUENCE [LARGE SCALE GENOMIC DNA]</scope>
    <source>
        <strain evidence="1 2">So0149</strain>
    </source>
</reference>
<accession>A0A150SY45</accession>
<dbReference type="EMBL" id="JEMC01001437">
    <property type="protein sequence ID" value="KYF97228.1"/>
    <property type="molecule type" value="Genomic_DNA"/>
</dbReference>
<dbReference type="SUPFAM" id="SSF46689">
    <property type="entry name" value="Homeodomain-like"/>
    <property type="match status" value="1"/>
</dbReference>
<evidence type="ECO:0000313" key="2">
    <source>
        <dbReference type="Proteomes" id="UP000075515"/>
    </source>
</evidence>
<protein>
    <recommendedName>
        <fullName evidence="3">DUF433 domain-containing protein</fullName>
    </recommendedName>
</protein>
<proteinExistence type="predicted"/>
<comment type="caution">
    <text evidence="1">The sequence shown here is derived from an EMBL/GenBank/DDBJ whole genome shotgun (WGS) entry which is preliminary data.</text>
</comment>
<dbReference type="InterPro" id="IPR009057">
    <property type="entry name" value="Homeodomain-like_sf"/>
</dbReference>
<dbReference type="Pfam" id="PF04255">
    <property type="entry name" value="DUF433"/>
    <property type="match status" value="1"/>
</dbReference>
<dbReference type="Proteomes" id="UP000075515">
    <property type="component" value="Unassembled WGS sequence"/>
</dbReference>
<name>A0A150SY45_SORCE</name>
<dbReference type="AlphaFoldDB" id="A0A150SY45"/>
<evidence type="ECO:0000313" key="1">
    <source>
        <dbReference type="EMBL" id="KYF97228.1"/>
    </source>
</evidence>
<organism evidence="1 2">
    <name type="scientific">Sorangium cellulosum</name>
    <name type="common">Polyangium cellulosum</name>
    <dbReference type="NCBI Taxonomy" id="56"/>
    <lineage>
        <taxon>Bacteria</taxon>
        <taxon>Pseudomonadati</taxon>
        <taxon>Myxococcota</taxon>
        <taxon>Polyangia</taxon>
        <taxon>Polyangiales</taxon>
        <taxon>Polyangiaceae</taxon>
        <taxon>Sorangium</taxon>
    </lineage>
</organism>